<dbReference type="InterPro" id="IPR050765">
    <property type="entry name" value="Riboflavin_Biosynth_HTPR"/>
</dbReference>
<dbReference type="PANTHER" id="PTHR38011:SF7">
    <property type="entry name" value="2,5-DIAMINO-6-RIBOSYLAMINO-4(3H)-PYRIMIDINONE 5'-PHOSPHATE REDUCTASE"/>
    <property type="match status" value="1"/>
</dbReference>
<comment type="pathway">
    <text evidence="1">Cofactor biosynthesis; riboflavin biosynthesis.</text>
</comment>
<dbReference type="Gene3D" id="3.40.430.10">
    <property type="entry name" value="Dihydrofolate Reductase, subunit A"/>
    <property type="match status" value="1"/>
</dbReference>
<organism evidence="5 6">
    <name type="scientific">Arthrobacter mangrovi</name>
    <dbReference type="NCBI Taxonomy" id="2966350"/>
    <lineage>
        <taxon>Bacteria</taxon>
        <taxon>Bacillati</taxon>
        <taxon>Actinomycetota</taxon>
        <taxon>Actinomycetes</taxon>
        <taxon>Micrococcales</taxon>
        <taxon>Micrococcaceae</taxon>
        <taxon>Arthrobacter</taxon>
    </lineage>
</organism>
<evidence type="ECO:0000256" key="2">
    <source>
        <dbReference type="ARBA" id="ARBA00022857"/>
    </source>
</evidence>
<keyword evidence="6" id="KW-1185">Reference proteome</keyword>
<evidence type="ECO:0000313" key="6">
    <source>
        <dbReference type="Proteomes" id="UP001209654"/>
    </source>
</evidence>
<accession>A0ABQ5MSK9</accession>
<sequence length="267" mass="28325">MASMADGLAPINRIFPEPVSAVTDEQLLRWYGDVPDKRNWVRFNFVSSLDGAATLEGRSGGLGNAVDQHVFQLLRRLADVILVGAGTVRAEGYGGDLLGAEARRWRADRGMAEHPAVAVVSGSLDLDPSGAFFGKAPVRPLLFTSAGSDPARRKELEAVADVIESGQERVEPAGIVRALAERGLQQIHCEGGPALLGSFEDAGLVDELCLTVSPLLVGGTGTRIARSEGGHRPQPLRLQHVLESDSMLLLRYASHRPAPAGTPAELG</sequence>
<evidence type="ECO:0000256" key="1">
    <source>
        <dbReference type="ARBA" id="ARBA00005104"/>
    </source>
</evidence>
<protein>
    <recommendedName>
        <fullName evidence="4">Bacterial bifunctional deaminase-reductase C-terminal domain-containing protein</fullName>
    </recommendedName>
</protein>
<evidence type="ECO:0000259" key="4">
    <source>
        <dbReference type="Pfam" id="PF01872"/>
    </source>
</evidence>
<evidence type="ECO:0000256" key="3">
    <source>
        <dbReference type="ARBA" id="ARBA00023002"/>
    </source>
</evidence>
<dbReference type="NCBIfam" id="NF010663">
    <property type="entry name" value="PRK14059.1-1"/>
    <property type="match status" value="1"/>
</dbReference>
<dbReference type="SUPFAM" id="SSF53597">
    <property type="entry name" value="Dihydrofolate reductase-like"/>
    <property type="match status" value="1"/>
</dbReference>
<dbReference type="NCBIfam" id="NF010664">
    <property type="entry name" value="PRK14059.1-2"/>
    <property type="match status" value="1"/>
</dbReference>
<feature type="domain" description="Bacterial bifunctional deaminase-reductase C-terminal" evidence="4">
    <location>
        <begin position="40"/>
        <end position="244"/>
    </location>
</feature>
<dbReference type="RefSeq" id="WP_264795073.1">
    <property type="nucleotide sequence ID" value="NZ_BRVS01000005.1"/>
</dbReference>
<dbReference type="Proteomes" id="UP001209654">
    <property type="component" value="Unassembled WGS sequence"/>
</dbReference>
<gene>
    <name evidence="5" type="ORF">AHIS1636_13730</name>
</gene>
<name>A0ABQ5MSK9_9MICC</name>
<proteinExistence type="predicted"/>
<keyword evidence="3" id="KW-0560">Oxidoreductase</keyword>
<dbReference type="InterPro" id="IPR024072">
    <property type="entry name" value="DHFR-like_dom_sf"/>
</dbReference>
<dbReference type="InterPro" id="IPR002734">
    <property type="entry name" value="RibDG_C"/>
</dbReference>
<dbReference type="PANTHER" id="PTHR38011">
    <property type="entry name" value="DIHYDROFOLATE REDUCTASE FAMILY PROTEIN (AFU_ORTHOLOGUE AFUA_8G06820)"/>
    <property type="match status" value="1"/>
</dbReference>
<reference evidence="5 6" key="1">
    <citation type="journal article" date="2023" name="Int. J. Syst. Evol. Microbiol.">
        <title>Arthrobacter mangrovi sp. nov., an actinobacterium isolated from the rhizosphere of a mangrove.</title>
        <authorList>
            <person name="Hamada M."/>
            <person name="Saitou S."/>
            <person name="Enomoto N."/>
            <person name="Nanri K."/>
            <person name="Hidaka K."/>
            <person name="Miura T."/>
            <person name="Tamura T."/>
        </authorList>
    </citation>
    <scope>NUCLEOTIDE SEQUENCE [LARGE SCALE GENOMIC DNA]</scope>
    <source>
        <strain evidence="5 6">NBRC 112813</strain>
    </source>
</reference>
<comment type="caution">
    <text evidence="5">The sequence shown here is derived from an EMBL/GenBank/DDBJ whole genome shotgun (WGS) entry which is preliminary data.</text>
</comment>
<dbReference type="Pfam" id="PF01872">
    <property type="entry name" value="RibD_C"/>
    <property type="match status" value="1"/>
</dbReference>
<evidence type="ECO:0000313" key="5">
    <source>
        <dbReference type="EMBL" id="GLB66934.1"/>
    </source>
</evidence>
<keyword evidence="2" id="KW-0521">NADP</keyword>
<dbReference type="EMBL" id="BRVS01000005">
    <property type="protein sequence ID" value="GLB66934.1"/>
    <property type="molecule type" value="Genomic_DNA"/>
</dbReference>